<sequence>MSASSPVIPPGPPTAGVDFDRVAGWYDGAARLVFGSAQHDAQRAALAGLPAGTPQLLVLGGGSGWVLGEVWRRRPAATVLYLEASAGMLRQAEALVRQQWPAHLAQVEFRLGTEAALTTNEQFDAVLTFFVFDCMEPTGLELAVARLAACLRPGGAWLVAEFTPPRRWWQRTLQGAMYAFFRVAAGLQARRLADYEAALAAWGWHPQRASHFFGSTILGAVFSDSAQVSLKK</sequence>
<dbReference type="InterPro" id="IPR029063">
    <property type="entry name" value="SAM-dependent_MTases_sf"/>
</dbReference>
<name>A0ABT9BI19_9BACT</name>
<reference evidence="2" key="1">
    <citation type="submission" date="2023-07" db="EMBL/GenBank/DDBJ databases">
        <authorList>
            <person name="Kim M.K."/>
        </authorList>
    </citation>
    <scope>NUCLEOTIDE SEQUENCE</scope>
    <source>
        <strain evidence="2">ASUV-10-1</strain>
    </source>
</reference>
<evidence type="ECO:0000259" key="1">
    <source>
        <dbReference type="Pfam" id="PF13649"/>
    </source>
</evidence>
<accession>A0ABT9BI19</accession>
<gene>
    <name evidence="2" type="ORF">Q5H93_16165</name>
</gene>
<organism evidence="2 3">
    <name type="scientific">Hymenobacter aranciens</name>
    <dbReference type="NCBI Taxonomy" id="3063996"/>
    <lineage>
        <taxon>Bacteria</taxon>
        <taxon>Pseudomonadati</taxon>
        <taxon>Bacteroidota</taxon>
        <taxon>Cytophagia</taxon>
        <taxon>Cytophagales</taxon>
        <taxon>Hymenobacteraceae</taxon>
        <taxon>Hymenobacter</taxon>
    </lineage>
</organism>
<feature type="domain" description="Methyltransferase" evidence="1">
    <location>
        <begin position="57"/>
        <end position="155"/>
    </location>
</feature>
<dbReference type="CDD" id="cd02440">
    <property type="entry name" value="AdoMet_MTases"/>
    <property type="match status" value="1"/>
</dbReference>
<dbReference type="SUPFAM" id="SSF53335">
    <property type="entry name" value="S-adenosyl-L-methionine-dependent methyltransferases"/>
    <property type="match status" value="1"/>
</dbReference>
<dbReference type="GO" id="GO:0008168">
    <property type="term" value="F:methyltransferase activity"/>
    <property type="evidence" value="ECO:0007669"/>
    <property type="project" value="UniProtKB-KW"/>
</dbReference>
<evidence type="ECO:0000313" key="3">
    <source>
        <dbReference type="Proteomes" id="UP001176429"/>
    </source>
</evidence>
<dbReference type="InterPro" id="IPR041698">
    <property type="entry name" value="Methyltransf_25"/>
</dbReference>
<dbReference type="RefSeq" id="WP_305007636.1">
    <property type="nucleotide sequence ID" value="NZ_JAUQSY010000010.1"/>
</dbReference>
<dbReference type="EC" id="2.1.-.-" evidence="2"/>
<protein>
    <submittedName>
        <fullName evidence="2">Class I SAM-dependent methyltransferase</fullName>
        <ecNumber evidence="2">2.1.-.-</ecNumber>
    </submittedName>
</protein>
<dbReference type="Pfam" id="PF13649">
    <property type="entry name" value="Methyltransf_25"/>
    <property type="match status" value="1"/>
</dbReference>
<keyword evidence="3" id="KW-1185">Reference proteome</keyword>
<dbReference type="GO" id="GO:0032259">
    <property type="term" value="P:methylation"/>
    <property type="evidence" value="ECO:0007669"/>
    <property type="project" value="UniProtKB-KW"/>
</dbReference>
<keyword evidence="2" id="KW-0489">Methyltransferase</keyword>
<keyword evidence="2" id="KW-0808">Transferase</keyword>
<evidence type="ECO:0000313" key="2">
    <source>
        <dbReference type="EMBL" id="MDO7876281.1"/>
    </source>
</evidence>
<comment type="caution">
    <text evidence="2">The sequence shown here is derived from an EMBL/GenBank/DDBJ whole genome shotgun (WGS) entry which is preliminary data.</text>
</comment>
<proteinExistence type="predicted"/>
<dbReference type="EMBL" id="JAUQSY010000010">
    <property type="protein sequence ID" value="MDO7876281.1"/>
    <property type="molecule type" value="Genomic_DNA"/>
</dbReference>
<dbReference type="Proteomes" id="UP001176429">
    <property type="component" value="Unassembled WGS sequence"/>
</dbReference>
<dbReference type="Gene3D" id="3.40.50.150">
    <property type="entry name" value="Vaccinia Virus protein VP39"/>
    <property type="match status" value="1"/>
</dbReference>